<dbReference type="GO" id="GO:0000160">
    <property type="term" value="P:phosphorelay signal transduction system"/>
    <property type="evidence" value="ECO:0007669"/>
    <property type="project" value="InterPro"/>
</dbReference>
<dbReference type="SUPFAM" id="SSF47226">
    <property type="entry name" value="Histidine-containing phosphotransfer domain, HPT domain"/>
    <property type="match status" value="1"/>
</dbReference>
<feature type="region of interest" description="Disordered" evidence="1">
    <location>
        <begin position="31"/>
        <end position="54"/>
    </location>
</feature>
<dbReference type="InterPro" id="IPR036641">
    <property type="entry name" value="HPT_dom_sf"/>
</dbReference>
<reference evidence="3" key="1">
    <citation type="journal article" date="2014" name="Front. Microbiol.">
        <title>High frequency of phylogenetically diverse reductive dehalogenase-homologous genes in deep subseafloor sedimentary metagenomes.</title>
        <authorList>
            <person name="Kawai M."/>
            <person name="Futagami T."/>
            <person name="Toyoda A."/>
            <person name="Takaki Y."/>
            <person name="Nishi S."/>
            <person name="Hori S."/>
            <person name="Arai W."/>
            <person name="Tsubouchi T."/>
            <person name="Morono Y."/>
            <person name="Uchiyama I."/>
            <person name="Ito T."/>
            <person name="Fujiyama A."/>
            <person name="Inagaki F."/>
            <person name="Takami H."/>
        </authorList>
    </citation>
    <scope>NUCLEOTIDE SEQUENCE</scope>
    <source>
        <strain evidence="3">Expedition CK06-06</strain>
    </source>
</reference>
<feature type="compositionally biased region" description="Polar residues" evidence="1">
    <location>
        <begin position="31"/>
        <end position="47"/>
    </location>
</feature>
<comment type="caution">
    <text evidence="3">The sequence shown here is derived from an EMBL/GenBank/DDBJ whole genome shotgun (WGS) entry which is preliminary data.</text>
</comment>
<sequence length="116" mass="12920">MENVTNNGELMDIFYEETHTLIDEMRQHLSVLSQEPEASNETTSSPNGPFGLSLDAVPDQSSAFRRLFRCAHIIRSSSRSVGLDGLEEVAEVLEKIFNKVGDEKFVMTAEVICLLS</sequence>
<feature type="non-terminal residue" evidence="3">
    <location>
        <position position="116"/>
    </location>
</feature>
<dbReference type="EMBL" id="BARW01027665">
    <property type="protein sequence ID" value="GAJ04542.1"/>
    <property type="molecule type" value="Genomic_DNA"/>
</dbReference>
<evidence type="ECO:0000256" key="1">
    <source>
        <dbReference type="SAM" id="MobiDB-lite"/>
    </source>
</evidence>
<gene>
    <name evidence="3" type="ORF">S12H4_44841</name>
</gene>
<evidence type="ECO:0000313" key="3">
    <source>
        <dbReference type="EMBL" id="GAJ04542.1"/>
    </source>
</evidence>
<accession>X1ULT9</accession>
<protein>
    <recommendedName>
        <fullName evidence="2">HPt domain-containing protein</fullName>
    </recommendedName>
</protein>
<feature type="domain" description="HPt" evidence="2">
    <location>
        <begin position="3"/>
        <end position="116"/>
    </location>
</feature>
<evidence type="ECO:0000259" key="2">
    <source>
        <dbReference type="PROSITE" id="PS50894"/>
    </source>
</evidence>
<dbReference type="CDD" id="cd00088">
    <property type="entry name" value="HPT"/>
    <property type="match status" value="1"/>
</dbReference>
<organism evidence="3">
    <name type="scientific">marine sediment metagenome</name>
    <dbReference type="NCBI Taxonomy" id="412755"/>
    <lineage>
        <taxon>unclassified sequences</taxon>
        <taxon>metagenomes</taxon>
        <taxon>ecological metagenomes</taxon>
    </lineage>
</organism>
<dbReference type="AlphaFoldDB" id="X1ULT9"/>
<proteinExistence type="predicted"/>
<dbReference type="PROSITE" id="PS50894">
    <property type="entry name" value="HPT"/>
    <property type="match status" value="1"/>
</dbReference>
<dbReference type="Pfam" id="PF01627">
    <property type="entry name" value="Hpt"/>
    <property type="match status" value="1"/>
</dbReference>
<dbReference type="Gene3D" id="1.20.120.160">
    <property type="entry name" value="HPT domain"/>
    <property type="match status" value="1"/>
</dbReference>
<name>X1ULT9_9ZZZZ</name>
<dbReference type="InterPro" id="IPR008207">
    <property type="entry name" value="Sig_transdc_His_kin_Hpt_dom"/>
</dbReference>